<sequence length="77" mass="8796">MEFKKYLKVYFKKDVSCILFLGVIAAFLFASLLRISYSSFCELSPFFISTIPNLETGLGMLMSMLFLGVIYTECILK</sequence>
<keyword evidence="1" id="KW-0472">Membrane</keyword>
<evidence type="ECO:0000256" key="1">
    <source>
        <dbReference type="SAM" id="Phobius"/>
    </source>
</evidence>
<proteinExistence type="predicted"/>
<keyword evidence="1" id="KW-1133">Transmembrane helix</keyword>
<reference evidence="2" key="1">
    <citation type="submission" date="2007-10" db="EMBL/GenBank/DDBJ databases">
        <title>Complete sequence of Methanococcus maripaludis C6.</title>
        <authorList>
            <consortium name="US DOE Joint Genome Institute"/>
            <person name="Copeland A."/>
            <person name="Lucas S."/>
            <person name="Lapidus A."/>
            <person name="Barry K."/>
            <person name="Glavina del Rio T."/>
            <person name="Dalin E."/>
            <person name="Tice H."/>
            <person name="Pitluck S."/>
            <person name="Clum A."/>
            <person name="Schmutz J."/>
            <person name="Larimer F."/>
            <person name="Land M."/>
            <person name="Hauser L."/>
            <person name="Kyrpides N."/>
            <person name="Mikhailova N."/>
            <person name="Sieprawska-Lupa M."/>
            <person name="Whitman W.B."/>
            <person name="Richardson P."/>
        </authorList>
    </citation>
    <scope>NUCLEOTIDE SEQUENCE [LARGE SCALE GENOMIC DNA]</scope>
    <source>
        <strain evidence="2">C6</strain>
    </source>
</reference>
<dbReference type="eggNOG" id="arCOG06630">
    <property type="taxonomic scope" value="Archaea"/>
</dbReference>
<feature type="transmembrane region" description="Helical" evidence="1">
    <location>
        <begin position="57"/>
        <end position="76"/>
    </location>
</feature>
<protein>
    <submittedName>
        <fullName evidence="2">Uncharacterized protein</fullName>
    </submittedName>
</protein>
<name>A9A6S4_METM6</name>
<gene>
    <name evidence="2" type="ordered locus">MmarC6_0535</name>
</gene>
<dbReference type="KEGG" id="mmx:MmarC6_0535"/>
<dbReference type="AlphaFoldDB" id="A9A6S4"/>
<feature type="transmembrane region" description="Helical" evidence="1">
    <location>
        <begin position="15"/>
        <end position="37"/>
    </location>
</feature>
<organism evidence="2">
    <name type="scientific">Methanococcus maripaludis (strain C6 / ATCC BAA-1332)</name>
    <dbReference type="NCBI Taxonomy" id="444158"/>
    <lineage>
        <taxon>Archaea</taxon>
        <taxon>Methanobacteriati</taxon>
        <taxon>Methanobacteriota</taxon>
        <taxon>Methanomada group</taxon>
        <taxon>Methanococci</taxon>
        <taxon>Methanococcales</taxon>
        <taxon>Methanococcaceae</taxon>
        <taxon>Methanococcus</taxon>
    </lineage>
</organism>
<accession>A9A6S4</accession>
<evidence type="ECO:0000313" key="2">
    <source>
        <dbReference type="EMBL" id="ABX01352.1"/>
    </source>
</evidence>
<dbReference type="EMBL" id="CP000867">
    <property type="protein sequence ID" value="ABX01352.1"/>
    <property type="molecule type" value="Genomic_DNA"/>
</dbReference>
<keyword evidence="1" id="KW-0812">Transmembrane</keyword>
<dbReference type="HOGENOM" id="CLU_180509_1_0_2"/>